<dbReference type="EMBL" id="JAVIJP010000006">
    <property type="protein sequence ID" value="KAL3651375.1"/>
    <property type="molecule type" value="Genomic_DNA"/>
</dbReference>
<accession>A0ABD3EA91</accession>
<organism evidence="1 2">
    <name type="scientific">Castilleja foliolosa</name>
    <dbReference type="NCBI Taxonomy" id="1961234"/>
    <lineage>
        <taxon>Eukaryota</taxon>
        <taxon>Viridiplantae</taxon>
        <taxon>Streptophyta</taxon>
        <taxon>Embryophyta</taxon>
        <taxon>Tracheophyta</taxon>
        <taxon>Spermatophyta</taxon>
        <taxon>Magnoliopsida</taxon>
        <taxon>eudicotyledons</taxon>
        <taxon>Gunneridae</taxon>
        <taxon>Pentapetalae</taxon>
        <taxon>asterids</taxon>
        <taxon>lamiids</taxon>
        <taxon>Lamiales</taxon>
        <taxon>Orobanchaceae</taxon>
        <taxon>Pedicularideae</taxon>
        <taxon>Castillejinae</taxon>
        <taxon>Castilleja</taxon>
    </lineage>
</organism>
<sequence>MDSRLIDSIPISDYEGNEQASILLVILDSLDNVVGHKCMHTQNITNITPNKSFINLSEDNLVENTLTYGNVVPVGSIGVSKKPNSNINTSHFINPGSVKSTNIRYNPSKRLKPLKNVVPFQNSPLSDITNVIDNHQQPGQRLGTQLHTQNLTDVTINNPFIDLDNNNLFDNTLTYGSDVLMDRSWLSNSTSSPSAYHLIGSGSFKSTNNGNLTSKRPNYSNDVVLFENSPLDHIHNDNDNSRQFGKSLGTQIRNQNLTEITTNNSFIDVTVDNLVENTLTYGSDVPMEALTNSSILHSLHEVTVCSGKPNDHSTSCTDVTNLLNDINTSTEKRKRPYVTTRKQQFTEEFYRGTQFPR</sequence>
<keyword evidence="2" id="KW-1185">Reference proteome</keyword>
<name>A0ABD3EA91_9LAMI</name>
<dbReference type="AlphaFoldDB" id="A0ABD3EA91"/>
<protein>
    <submittedName>
        <fullName evidence="1">Uncharacterized protein</fullName>
    </submittedName>
</protein>
<comment type="caution">
    <text evidence="1">The sequence shown here is derived from an EMBL/GenBank/DDBJ whole genome shotgun (WGS) entry which is preliminary data.</text>
</comment>
<evidence type="ECO:0000313" key="2">
    <source>
        <dbReference type="Proteomes" id="UP001632038"/>
    </source>
</evidence>
<evidence type="ECO:0000313" key="1">
    <source>
        <dbReference type="EMBL" id="KAL3651375.1"/>
    </source>
</evidence>
<gene>
    <name evidence="1" type="ORF">CASFOL_004377</name>
</gene>
<dbReference type="Proteomes" id="UP001632038">
    <property type="component" value="Unassembled WGS sequence"/>
</dbReference>
<proteinExistence type="predicted"/>
<reference evidence="2" key="1">
    <citation type="journal article" date="2024" name="IScience">
        <title>Strigolactones Initiate the Formation of Haustorium-like Structures in Castilleja.</title>
        <authorList>
            <person name="Buerger M."/>
            <person name="Peterson D."/>
            <person name="Chory J."/>
        </authorList>
    </citation>
    <scope>NUCLEOTIDE SEQUENCE [LARGE SCALE GENOMIC DNA]</scope>
</reference>